<dbReference type="InterPro" id="IPR022024">
    <property type="entry name" value="DUF3602"/>
</dbReference>
<keyword evidence="3" id="KW-1185">Reference proteome</keyword>
<protein>
    <submittedName>
        <fullName evidence="2">Uncharacterized protein</fullName>
    </submittedName>
</protein>
<organism evidence="2 3">
    <name type="scientific">Knufia peltigerae</name>
    <dbReference type="NCBI Taxonomy" id="1002370"/>
    <lineage>
        <taxon>Eukaryota</taxon>
        <taxon>Fungi</taxon>
        <taxon>Dikarya</taxon>
        <taxon>Ascomycota</taxon>
        <taxon>Pezizomycotina</taxon>
        <taxon>Eurotiomycetes</taxon>
        <taxon>Chaetothyriomycetidae</taxon>
        <taxon>Chaetothyriales</taxon>
        <taxon>Trichomeriaceae</taxon>
        <taxon>Knufia</taxon>
    </lineage>
</organism>
<dbReference type="Pfam" id="PF12223">
    <property type="entry name" value="DUF3602"/>
    <property type="match status" value="1"/>
</dbReference>
<evidence type="ECO:0000256" key="1">
    <source>
        <dbReference type="SAM" id="MobiDB-lite"/>
    </source>
</evidence>
<feature type="compositionally biased region" description="Basic and acidic residues" evidence="1">
    <location>
        <begin position="89"/>
        <end position="119"/>
    </location>
</feature>
<dbReference type="PANTHER" id="PTHR34693">
    <property type="entry name" value="PROTEIN PAR32"/>
    <property type="match status" value="1"/>
</dbReference>
<dbReference type="AlphaFoldDB" id="A0AA39CVU0"/>
<dbReference type="PANTHER" id="PTHR34693:SF1">
    <property type="entry name" value="PROTEIN PAR32"/>
    <property type="match status" value="1"/>
</dbReference>
<gene>
    <name evidence="2" type="ORF">H2204_009504</name>
</gene>
<reference evidence="2" key="1">
    <citation type="submission" date="2022-10" db="EMBL/GenBank/DDBJ databases">
        <title>Culturing micro-colonial fungi from biological soil crusts in the Mojave desert and describing Neophaeococcomyces mojavensis, and introducing the new genera and species Taxawa tesnikishii.</title>
        <authorList>
            <person name="Kurbessoian T."/>
            <person name="Stajich J.E."/>
        </authorList>
    </citation>
    <scope>NUCLEOTIDE SEQUENCE</scope>
    <source>
        <strain evidence="2">TK_35</strain>
    </source>
</reference>
<comment type="caution">
    <text evidence="2">The sequence shown here is derived from an EMBL/GenBank/DDBJ whole genome shotgun (WGS) entry which is preliminary data.</text>
</comment>
<feature type="compositionally biased region" description="Basic and acidic residues" evidence="1">
    <location>
        <begin position="53"/>
        <end position="63"/>
    </location>
</feature>
<proteinExistence type="predicted"/>
<dbReference type="InterPro" id="IPR053203">
    <property type="entry name" value="Cisplatin_resist-associated"/>
</dbReference>
<accession>A0AA39CVU0</accession>
<sequence length="141" mass="15413">MPEGRPITYGRGGAGNVTSKPRSPALEPQTTPTLKSHMYTTGRGGTGNMAKNDNAEEARRAQDVDVPGIIMPEGTHHTGRGGEGNLYKPTEEEQRQARVHNEKVRTESFNRDGSKDRNNIRALADKAKDKAKEALPGKHQQ</sequence>
<evidence type="ECO:0000313" key="2">
    <source>
        <dbReference type="EMBL" id="KAJ9628102.1"/>
    </source>
</evidence>
<feature type="region of interest" description="Disordered" evidence="1">
    <location>
        <begin position="1"/>
        <end position="119"/>
    </location>
</feature>
<evidence type="ECO:0000313" key="3">
    <source>
        <dbReference type="Proteomes" id="UP001172681"/>
    </source>
</evidence>
<dbReference type="Proteomes" id="UP001172681">
    <property type="component" value="Unassembled WGS sequence"/>
</dbReference>
<name>A0AA39CVU0_9EURO</name>
<dbReference type="EMBL" id="JAPDRN010000075">
    <property type="protein sequence ID" value="KAJ9628102.1"/>
    <property type="molecule type" value="Genomic_DNA"/>
</dbReference>